<organism evidence="3 4">
    <name type="scientific">Marasmiellus scandens</name>
    <dbReference type="NCBI Taxonomy" id="2682957"/>
    <lineage>
        <taxon>Eukaryota</taxon>
        <taxon>Fungi</taxon>
        <taxon>Dikarya</taxon>
        <taxon>Basidiomycota</taxon>
        <taxon>Agaricomycotina</taxon>
        <taxon>Agaricomycetes</taxon>
        <taxon>Agaricomycetidae</taxon>
        <taxon>Agaricales</taxon>
        <taxon>Marasmiineae</taxon>
        <taxon>Omphalotaceae</taxon>
        <taxon>Marasmiellus</taxon>
    </lineage>
</organism>
<keyword evidence="2" id="KW-0812">Transmembrane</keyword>
<dbReference type="PANTHER" id="PTHR45648:SF22">
    <property type="entry name" value="GDSL LIPASE_ACYLHYDROLASE FAMILY PROTEIN (AFU_ORTHOLOGUE AFUA_4G14700)"/>
    <property type="match status" value="1"/>
</dbReference>
<feature type="transmembrane region" description="Helical" evidence="2">
    <location>
        <begin position="27"/>
        <end position="46"/>
    </location>
</feature>
<evidence type="ECO:0000256" key="1">
    <source>
        <dbReference type="ARBA" id="ARBA00022801"/>
    </source>
</evidence>
<name>A0ABR1J0C5_9AGAR</name>
<dbReference type="Pfam" id="PF00657">
    <property type="entry name" value="Lipase_GDSL"/>
    <property type="match status" value="1"/>
</dbReference>
<reference evidence="3 4" key="1">
    <citation type="submission" date="2024-01" db="EMBL/GenBank/DDBJ databases">
        <title>A draft genome for the cacao thread blight pathogen Marasmiellus scandens.</title>
        <authorList>
            <person name="Baruah I.K."/>
            <person name="Leung J."/>
            <person name="Bukari Y."/>
            <person name="Amoako-Attah I."/>
            <person name="Meinhardt L.W."/>
            <person name="Bailey B.A."/>
            <person name="Cohen S.P."/>
        </authorList>
    </citation>
    <scope>NUCLEOTIDE SEQUENCE [LARGE SCALE GENOMIC DNA]</scope>
    <source>
        <strain evidence="3 4">GH-19</strain>
    </source>
</reference>
<accession>A0ABR1J0C5</accession>
<comment type="caution">
    <text evidence="3">The sequence shown here is derived from an EMBL/GenBank/DDBJ whole genome shotgun (WGS) entry which is preliminary data.</text>
</comment>
<proteinExistence type="predicted"/>
<dbReference type="PANTHER" id="PTHR45648">
    <property type="entry name" value="GDSL LIPASE/ACYLHYDROLASE FAMILY PROTEIN (AFU_ORTHOLOGUE AFUA_4G14700)"/>
    <property type="match status" value="1"/>
</dbReference>
<keyword evidence="4" id="KW-1185">Reference proteome</keyword>
<evidence type="ECO:0000256" key="2">
    <source>
        <dbReference type="SAM" id="Phobius"/>
    </source>
</evidence>
<evidence type="ECO:0008006" key="5">
    <source>
        <dbReference type="Google" id="ProtNLM"/>
    </source>
</evidence>
<sequence>MIFANAFRRDIKCSDPRNKPPQSLLPWRLLMAGFALLGFVLLHLVYRCYSCTQTLQPIYSTGGIQPGQIHNLVTFGDSYTDVTAFTSHGITAWPVYAADYANISLYPFAKAGGVCSQAITPNPFPDVNIVDTQLPDYFNSSLNLNMSETLFTIWIGTNDLGVLGLLIGNNAPGASVVDTSACAVNVIKTLYDTGARNFLLQQVIPLNLVPIYAADSYPNRYWTAPRNATEWELVTTQYSCATTALSIFMLRDLVATLPGAHVGLFNTYDLFSDIYENPQNYLNGTLPLSVTVPARSCIFQTNESITDTGNCTEAEGSDRDSFMWWDELHPSEQTGRSLAAQIAEVITTGKNKWTTWLS</sequence>
<keyword evidence="1" id="KW-0378">Hydrolase</keyword>
<dbReference type="InterPro" id="IPR001087">
    <property type="entry name" value="GDSL"/>
</dbReference>
<dbReference type="Gene3D" id="3.40.50.1110">
    <property type="entry name" value="SGNH hydrolase"/>
    <property type="match status" value="1"/>
</dbReference>
<dbReference type="SUPFAM" id="SSF52266">
    <property type="entry name" value="SGNH hydrolase"/>
    <property type="match status" value="1"/>
</dbReference>
<dbReference type="InterPro" id="IPR036514">
    <property type="entry name" value="SGNH_hydro_sf"/>
</dbReference>
<keyword evidence="2" id="KW-0472">Membrane</keyword>
<protein>
    <recommendedName>
        <fullName evidence="5">Carbohydrate esterase family 16 protein</fullName>
    </recommendedName>
</protein>
<dbReference type="Proteomes" id="UP001498398">
    <property type="component" value="Unassembled WGS sequence"/>
</dbReference>
<dbReference type="EMBL" id="JBANRG010000054">
    <property type="protein sequence ID" value="KAK7443509.1"/>
    <property type="molecule type" value="Genomic_DNA"/>
</dbReference>
<evidence type="ECO:0000313" key="3">
    <source>
        <dbReference type="EMBL" id="KAK7443509.1"/>
    </source>
</evidence>
<gene>
    <name evidence="3" type="ORF">VKT23_015681</name>
</gene>
<dbReference type="InterPro" id="IPR051058">
    <property type="entry name" value="GDSL_Est/Lipase"/>
</dbReference>
<keyword evidence="2" id="KW-1133">Transmembrane helix</keyword>
<evidence type="ECO:0000313" key="4">
    <source>
        <dbReference type="Proteomes" id="UP001498398"/>
    </source>
</evidence>